<evidence type="ECO:0000313" key="2">
    <source>
        <dbReference type="EMBL" id="QJE97955.1"/>
    </source>
</evidence>
<dbReference type="PIRSF" id="PIRSF029347">
    <property type="entry name" value="RecF"/>
    <property type="match status" value="1"/>
</dbReference>
<dbReference type="InterPro" id="IPR051396">
    <property type="entry name" value="Bact_Antivir_Def_Nuclease"/>
</dbReference>
<reference evidence="2 3" key="1">
    <citation type="submission" date="2020-04" db="EMBL/GenBank/DDBJ databases">
        <title>Luteolibacter sp. G-1-1-1 isolated from soil.</title>
        <authorList>
            <person name="Dahal R.H."/>
        </authorList>
    </citation>
    <scope>NUCLEOTIDE SEQUENCE [LARGE SCALE GENOMIC DNA]</scope>
    <source>
        <strain evidence="2 3">G-1-1-1</strain>
    </source>
</reference>
<dbReference type="InterPro" id="IPR014555">
    <property type="entry name" value="RecF-like"/>
</dbReference>
<dbReference type="GO" id="GO:0016887">
    <property type="term" value="F:ATP hydrolysis activity"/>
    <property type="evidence" value="ECO:0007669"/>
    <property type="project" value="InterPro"/>
</dbReference>
<dbReference type="Proteomes" id="UP000501812">
    <property type="component" value="Chromosome"/>
</dbReference>
<evidence type="ECO:0000259" key="1">
    <source>
        <dbReference type="Pfam" id="PF13304"/>
    </source>
</evidence>
<dbReference type="AlphaFoldDB" id="A0A858RMM1"/>
<dbReference type="Gene3D" id="3.40.50.300">
    <property type="entry name" value="P-loop containing nucleotide triphosphate hydrolases"/>
    <property type="match status" value="1"/>
</dbReference>
<gene>
    <name evidence="2" type="ORF">HHL09_19910</name>
</gene>
<protein>
    <submittedName>
        <fullName evidence="2">AAA family ATPase</fullName>
    </submittedName>
</protein>
<dbReference type="GO" id="GO:0005524">
    <property type="term" value="F:ATP binding"/>
    <property type="evidence" value="ECO:0007669"/>
    <property type="project" value="InterPro"/>
</dbReference>
<organism evidence="2 3">
    <name type="scientific">Luteolibacter luteus</name>
    <dbReference type="NCBI Taxonomy" id="2728835"/>
    <lineage>
        <taxon>Bacteria</taxon>
        <taxon>Pseudomonadati</taxon>
        <taxon>Verrucomicrobiota</taxon>
        <taxon>Verrucomicrobiia</taxon>
        <taxon>Verrucomicrobiales</taxon>
        <taxon>Verrucomicrobiaceae</taxon>
        <taxon>Luteolibacter</taxon>
    </lineage>
</organism>
<dbReference type="EMBL" id="CP051774">
    <property type="protein sequence ID" value="QJE97955.1"/>
    <property type="molecule type" value="Genomic_DNA"/>
</dbReference>
<dbReference type="PANTHER" id="PTHR43581">
    <property type="entry name" value="ATP/GTP PHOSPHATASE"/>
    <property type="match status" value="1"/>
</dbReference>
<dbReference type="Pfam" id="PF13304">
    <property type="entry name" value="AAA_21"/>
    <property type="match status" value="1"/>
</dbReference>
<sequence>MISEIRIQNFKSIEDQKLKLGRVTVLIGENGCGKSNILEAITFATCAVRDQLDTSYLASRGIRDTEPWWMQSAFEGDPRSPRDKDRIQVSLTSTTKNVIFEAEIIPKTNKEDGSFSHWTVNYKSKAKTADRLEKKFSELEEPVINNTLEKVIEALREVGDSDEKDLESLRENPVTSLAHIFDTFSQYLKNSNFHKEEECSDFLIYAPENAVLRTPPAEGSVTPIGTKGEGLFRLLQSFSDPKFADRLEDMKERLKLVGWFDDFNPPDDHSVSQAKLQIADKWLPEPNRIFDQRSANEGFLYLLFYFSVMMSWRTPKFFAFDNIDSALNPRLCSELMIQIVELAKKYDKQVICTTHNPAILDGLDLNDEDQKLFVIRRNSRGRTVARRVPAPAPLSGETPVRLSEAFMRGIIGGVPNHF</sequence>
<keyword evidence="3" id="KW-1185">Reference proteome</keyword>
<dbReference type="InterPro" id="IPR027417">
    <property type="entry name" value="P-loop_NTPase"/>
</dbReference>
<name>A0A858RMM1_9BACT</name>
<accession>A0A858RMM1</accession>
<evidence type="ECO:0000313" key="3">
    <source>
        <dbReference type="Proteomes" id="UP000501812"/>
    </source>
</evidence>
<dbReference type="KEGG" id="luo:HHL09_19910"/>
<dbReference type="PANTHER" id="PTHR43581:SF4">
    <property type="entry name" value="ATP_GTP PHOSPHATASE"/>
    <property type="match status" value="1"/>
</dbReference>
<dbReference type="RefSeq" id="WP_169456381.1">
    <property type="nucleotide sequence ID" value="NZ_CP051774.1"/>
</dbReference>
<dbReference type="SUPFAM" id="SSF52540">
    <property type="entry name" value="P-loop containing nucleoside triphosphate hydrolases"/>
    <property type="match status" value="1"/>
</dbReference>
<proteinExistence type="predicted"/>
<dbReference type="InterPro" id="IPR003959">
    <property type="entry name" value="ATPase_AAA_core"/>
</dbReference>
<feature type="domain" description="ATPase AAA-type core" evidence="1">
    <location>
        <begin position="23"/>
        <end position="361"/>
    </location>
</feature>
<dbReference type="GO" id="GO:0006302">
    <property type="term" value="P:double-strand break repair"/>
    <property type="evidence" value="ECO:0007669"/>
    <property type="project" value="InterPro"/>
</dbReference>